<reference evidence="1" key="1">
    <citation type="submission" date="2018-05" db="EMBL/GenBank/DDBJ databases">
        <authorList>
            <person name="Lanie J.A."/>
            <person name="Ng W.-L."/>
            <person name="Kazmierczak K.M."/>
            <person name="Andrzejewski T.M."/>
            <person name="Davidsen T.M."/>
            <person name="Wayne K.J."/>
            <person name="Tettelin H."/>
            <person name="Glass J.I."/>
            <person name="Rusch D."/>
            <person name="Podicherti R."/>
            <person name="Tsui H.-C.T."/>
            <person name="Winkler M.E."/>
        </authorList>
    </citation>
    <scope>NUCLEOTIDE SEQUENCE</scope>
</reference>
<dbReference type="EMBL" id="UINC01000295">
    <property type="protein sequence ID" value="SUZ52795.1"/>
    <property type="molecule type" value="Genomic_DNA"/>
</dbReference>
<proteinExistence type="predicted"/>
<protein>
    <submittedName>
        <fullName evidence="1">Uncharacterized protein</fullName>
    </submittedName>
</protein>
<accession>A0A381NE04</accession>
<name>A0A381NE04_9ZZZZ</name>
<organism evidence="1">
    <name type="scientific">marine metagenome</name>
    <dbReference type="NCBI Taxonomy" id="408172"/>
    <lineage>
        <taxon>unclassified sequences</taxon>
        <taxon>metagenomes</taxon>
        <taxon>ecological metagenomes</taxon>
    </lineage>
</organism>
<evidence type="ECO:0000313" key="1">
    <source>
        <dbReference type="EMBL" id="SUZ52795.1"/>
    </source>
</evidence>
<dbReference type="AlphaFoldDB" id="A0A381NE04"/>
<gene>
    <name evidence="1" type="ORF">METZ01_LOCUS5649</name>
</gene>
<sequence>MKTSGHLLCFLGSILLTFLGQGISLAEDEEEKKVTVYSLQQEGWEIIESDTREESLPGLPPYEFLRRVISLTTYWLQRDKEEIICQIRYDSQLDRQQEDCADSYPIPENGDA</sequence>